<evidence type="ECO:0000313" key="2">
    <source>
        <dbReference type="EMBL" id="KAL2610330.1"/>
    </source>
</evidence>
<feature type="region of interest" description="Disordered" evidence="1">
    <location>
        <begin position="67"/>
        <end position="99"/>
    </location>
</feature>
<evidence type="ECO:0000256" key="1">
    <source>
        <dbReference type="SAM" id="MobiDB-lite"/>
    </source>
</evidence>
<sequence length="116" mass="13031">MSRQEQEGVQGMRRMRLSTDKYTKSPTDYGSDIDTGETQRIEGEQILEKSFRTAAITAFTATRPCDAVAKLKNPPSQSRSTQGEASTQETGTKRHGRRPIDDLRGLWISHFILVLC</sequence>
<protein>
    <submittedName>
        <fullName evidence="2">Uncharacterized protein</fullName>
    </submittedName>
</protein>
<comment type="caution">
    <text evidence="2">The sequence shown here is derived from an EMBL/GenBank/DDBJ whole genome shotgun (WGS) entry which is preliminary data.</text>
</comment>
<name>A0ABD1XNK3_9MARC</name>
<proteinExistence type="predicted"/>
<keyword evidence="3" id="KW-1185">Reference proteome</keyword>
<gene>
    <name evidence="2" type="ORF">R1flu_028903</name>
</gene>
<organism evidence="2 3">
    <name type="scientific">Riccia fluitans</name>
    <dbReference type="NCBI Taxonomy" id="41844"/>
    <lineage>
        <taxon>Eukaryota</taxon>
        <taxon>Viridiplantae</taxon>
        <taxon>Streptophyta</taxon>
        <taxon>Embryophyta</taxon>
        <taxon>Marchantiophyta</taxon>
        <taxon>Marchantiopsida</taxon>
        <taxon>Marchantiidae</taxon>
        <taxon>Marchantiales</taxon>
        <taxon>Ricciaceae</taxon>
        <taxon>Riccia</taxon>
    </lineage>
</organism>
<dbReference type="AlphaFoldDB" id="A0ABD1XNK3"/>
<dbReference type="Proteomes" id="UP001605036">
    <property type="component" value="Unassembled WGS sequence"/>
</dbReference>
<feature type="compositionally biased region" description="Polar residues" evidence="1">
    <location>
        <begin position="74"/>
        <end position="90"/>
    </location>
</feature>
<reference evidence="2 3" key="1">
    <citation type="submission" date="2024-09" db="EMBL/GenBank/DDBJ databases">
        <title>Chromosome-scale assembly of Riccia fluitans.</title>
        <authorList>
            <person name="Paukszto L."/>
            <person name="Sawicki J."/>
            <person name="Karawczyk K."/>
            <person name="Piernik-Szablinska J."/>
            <person name="Szczecinska M."/>
            <person name="Mazdziarz M."/>
        </authorList>
    </citation>
    <scope>NUCLEOTIDE SEQUENCE [LARGE SCALE GENOMIC DNA]</scope>
    <source>
        <strain evidence="2">Rf_01</strain>
        <tissue evidence="2">Aerial parts of the thallus</tissue>
    </source>
</reference>
<dbReference type="EMBL" id="JBHFFA010000008">
    <property type="protein sequence ID" value="KAL2610330.1"/>
    <property type="molecule type" value="Genomic_DNA"/>
</dbReference>
<evidence type="ECO:0000313" key="3">
    <source>
        <dbReference type="Proteomes" id="UP001605036"/>
    </source>
</evidence>
<accession>A0ABD1XNK3</accession>
<feature type="region of interest" description="Disordered" evidence="1">
    <location>
        <begin position="1"/>
        <end position="38"/>
    </location>
</feature>